<feature type="compositionally biased region" description="Pro residues" evidence="1">
    <location>
        <begin position="616"/>
        <end position="628"/>
    </location>
</feature>
<accession>A0A836KC14</accession>
<organism evidence="2 3">
    <name type="scientific">Leishmania martiniquensis</name>
    <dbReference type="NCBI Taxonomy" id="1580590"/>
    <lineage>
        <taxon>Eukaryota</taxon>
        <taxon>Discoba</taxon>
        <taxon>Euglenozoa</taxon>
        <taxon>Kinetoplastea</taxon>
        <taxon>Metakinetoplastina</taxon>
        <taxon>Trypanosomatida</taxon>
        <taxon>Trypanosomatidae</taxon>
        <taxon>Leishmaniinae</taxon>
        <taxon>Leishmania</taxon>
    </lineage>
</organism>
<dbReference type="EMBL" id="JAFEUZ010000034">
    <property type="protein sequence ID" value="KAG5468141.1"/>
    <property type="molecule type" value="Genomic_DNA"/>
</dbReference>
<evidence type="ECO:0008006" key="4">
    <source>
        <dbReference type="Google" id="ProtNLM"/>
    </source>
</evidence>
<sequence>MGACCSASDTADSADSAAPPAPSNPKTAAKPSSSTGTFPRNPIDDLVRAGPPRSVTPSASAISALRGNGKEVPWTAARAAGSPAVCSERHTLSPPPAQSCPTLRVAEEGSSGHFEADAFSEPELMPVKSFTITPAEIRMTSQQPQLKVEAAEQQLVDVTALTPSSSDVTPERATAPTATPREGADRTRGPSTARVDEVPPTPKDENAKTLPADDARLLQRAPPPPPPLSAVSAVSATPKETDLDGEVRAEAVRNIMPEEAVAARRQVENVSVERQQPNPLADATLNWQEKQERYSTEVFIDATKDALLESSMGTGSSPSAIAAEEPTRSSSPRRRAHGVNGNAHGDVNAAPETFMSTIAVSGQLCGNPSDEIDRHIELATQEQQPKIAEDCFSNDTRPMSPTCSIQQPSLVEPICRSKEHQLESPQLHWEAAHGASVSPPMYRLLHPGMDVLWSGERANAPEVAAEISAELMLCGSGSEKEEAEEQGVARDLGSNAKKPITFTASSEIARKLESLKKSNEDSHPRSMNKDHVYPVSNTDVVDKLRPSVRNLVPSVALAAANEVAGEHVASWEKRATSEVQAAENAATADTEVPRRIPPPVPSQSNDDALVAQLPSRPAPPSLMSPPPA</sequence>
<feature type="compositionally biased region" description="Basic and acidic residues" evidence="1">
    <location>
        <begin position="182"/>
        <end position="217"/>
    </location>
</feature>
<feature type="region of interest" description="Disordered" evidence="1">
    <location>
        <begin position="574"/>
        <end position="628"/>
    </location>
</feature>
<evidence type="ECO:0000256" key="1">
    <source>
        <dbReference type="SAM" id="MobiDB-lite"/>
    </source>
</evidence>
<feature type="compositionally biased region" description="Low complexity" evidence="1">
    <location>
        <begin position="171"/>
        <end position="181"/>
    </location>
</feature>
<reference evidence="2 3" key="1">
    <citation type="submission" date="2021-03" db="EMBL/GenBank/DDBJ databases">
        <title>Leishmania (Mundinia) martiniquensis Genome sequencing and assembly.</title>
        <authorList>
            <person name="Almutairi H."/>
            <person name="Gatherer D."/>
        </authorList>
    </citation>
    <scope>NUCLEOTIDE SEQUENCE [LARGE SCALE GENOMIC DNA]</scope>
    <source>
        <strain evidence="2">LSCM1</strain>
    </source>
</reference>
<feature type="region of interest" description="Disordered" evidence="1">
    <location>
        <begin position="310"/>
        <end position="348"/>
    </location>
</feature>
<comment type="caution">
    <text evidence="2">The sequence shown here is derived from an EMBL/GenBank/DDBJ whole genome shotgun (WGS) entry which is preliminary data.</text>
</comment>
<name>A0A836KC14_9TRYP</name>
<dbReference type="Proteomes" id="UP000673552">
    <property type="component" value="Chromosome 34"/>
</dbReference>
<proteinExistence type="predicted"/>
<dbReference type="AlphaFoldDB" id="A0A836KC14"/>
<feature type="region of interest" description="Disordered" evidence="1">
    <location>
        <begin position="158"/>
        <end position="244"/>
    </location>
</feature>
<evidence type="ECO:0000313" key="2">
    <source>
        <dbReference type="EMBL" id="KAG5468141.1"/>
    </source>
</evidence>
<protein>
    <recommendedName>
        <fullName evidence="4">Ch34 protein</fullName>
    </recommendedName>
</protein>
<dbReference type="GeneID" id="92512216"/>
<dbReference type="KEGG" id="lmat:92512216"/>
<evidence type="ECO:0000313" key="3">
    <source>
        <dbReference type="Proteomes" id="UP000673552"/>
    </source>
</evidence>
<feature type="compositionally biased region" description="Low complexity" evidence="1">
    <location>
        <begin position="1"/>
        <end position="34"/>
    </location>
</feature>
<keyword evidence="3" id="KW-1185">Reference proteome</keyword>
<dbReference type="OrthoDB" id="265987at2759"/>
<feature type="region of interest" description="Disordered" evidence="1">
    <location>
        <begin position="1"/>
        <end position="59"/>
    </location>
</feature>
<dbReference type="RefSeq" id="XP_067175079.1">
    <property type="nucleotide sequence ID" value="XM_067319704.1"/>
</dbReference>
<feature type="region of interest" description="Disordered" evidence="1">
    <location>
        <begin position="79"/>
        <end position="100"/>
    </location>
</feature>
<gene>
    <name evidence="2" type="ORF">LSCM1_02114</name>
</gene>